<name>A0A162P3W2_9CRUS</name>
<protein>
    <submittedName>
        <fullName evidence="1">Uncharacterized protein</fullName>
    </submittedName>
</protein>
<keyword evidence="2" id="KW-1185">Reference proteome</keyword>
<comment type="caution">
    <text evidence="1">The sequence shown here is derived from an EMBL/GenBank/DDBJ whole genome shotgun (WGS) entry which is preliminary data.</text>
</comment>
<gene>
    <name evidence="1" type="ORF">APZ42_015033</name>
</gene>
<dbReference type="AlphaFoldDB" id="A0A162P3W2"/>
<sequence length="45" mass="5177">MSPSSSSKHSRNIIDSKGSAQLFEAWAHLLSYYYLRANRKEFPDS</sequence>
<evidence type="ECO:0000313" key="2">
    <source>
        <dbReference type="Proteomes" id="UP000076858"/>
    </source>
</evidence>
<accession>A0A162P3W2</accession>
<reference evidence="1 2" key="1">
    <citation type="submission" date="2016-03" db="EMBL/GenBank/DDBJ databases">
        <title>EvidentialGene: Evidence-directed Construction of Genes on Genomes.</title>
        <authorList>
            <person name="Gilbert D.G."/>
            <person name="Choi J.-H."/>
            <person name="Mockaitis K."/>
            <person name="Colbourne J."/>
            <person name="Pfrender M."/>
        </authorList>
    </citation>
    <scope>NUCLEOTIDE SEQUENCE [LARGE SCALE GENOMIC DNA]</scope>
    <source>
        <strain evidence="1 2">Xinb3</strain>
        <tissue evidence="1">Complete organism</tissue>
    </source>
</reference>
<dbReference type="Proteomes" id="UP000076858">
    <property type="component" value="Unassembled WGS sequence"/>
</dbReference>
<proteinExistence type="predicted"/>
<dbReference type="EMBL" id="LRGB01000512">
    <property type="protein sequence ID" value="KZS18496.1"/>
    <property type="molecule type" value="Genomic_DNA"/>
</dbReference>
<organism evidence="1 2">
    <name type="scientific">Daphnia magna</name>
    <dbReference type="NCBI Taxonomy" id="35525"/>
    <lineage>
        <taxon>Eukaryota</taxon>
        <taxon>Metazoa</taxon>
        <taxon>Ecdysozoa</taxon>
        <taxon>Arthropoda</taxon>
        <taxon>Crustacea</taxon>
        <taxon>Branchiopoda</taxon>
        <taxon>Diplostraca</taxon>
        <taxon>Cladocera</taxon>
        <taxon>Anomopoda</taxon>
        <taxon>Daphniidae</taxon>
        <taxon>Daphnia</taxon>
    </lineage>
</organism>
<evidence type="ECO:0000313" key="1">
    <source>
        <dbReference type="EMBL" id="KZS18496.1"/>
    </source>
</evidence>